<dbReference type="Proteomes" id="UP000577419">
    <property type="component" value="Unassembled WGS sequence"/>
</dbReference>
<dbReference type="AlphaFoldDB" id="A0A7J4IS02"/>
<dbReference type="EMBL" id="JAGVWF010000032">
    <property type="protein sequence ID" value="MBS3059264.1"/>
    <property type="molecule type" value="Genomic_DNA"/>
</dbReference>
<organism evidence="1 3">
    <name type="scientific">Candidatus Iainarchaeum sp</name>
    <dbReference type="NCBI Taxonomy" id="3101447"/>
    <lineage>
        <taxon>Archaea</taxon>
        <taxon>Candidatus Iainarchaeota</taxon>
        <taxon>Candidatus Iainarchaeia</taxon>
        <taxon>Candidatus Iainarchaeales</taxon>
        <taxon>Candidatus Iainarchaeaceae</taxon>
        <taxon>Candidatus Iainarchaeum</taxon>
    </lineage>
</organism>
<dbReference type="Proteomes" id="UP000683213">
    <property type="component" value="Unassembled WGS sequence"/>
</dbReference>
<evidence type="ECO:0000313" key="2">
    <source>
        <dbReference type="EMBL" id="MBS3059264.1"/>
    </source>
</evidence>
<sequence>MVNSDKVRDDVLKTIKASGVEPKYVFLVFKDQNNLTYVSSTQNVEVHTVLGMIERAKYNLLTEVGKK</sequence>
<comment type="caution">
    <text evidence="1">The sequence shown here is derived from an EMBL/GenBank/DDBJ whole genome shotgun (WGS) entry which is preliminary data.</text>
</comment>
<accession>A0A7J4IS02</accession>
<reference evidence="2" key="3">
    <citation type="submission" date="2021-05" db="EMBL/GenBank/DDBJ databases">
        <title>Protein family content uncovers lineage relationships and bacterial pathway maintenance mechanisms in DPANN archaea.</title>
        <authorList>
            <person name="Castelle C.J."/>
            <person name="Meheust R."/>
            <person name="Jaffe A.L."/>
            <person name="Seitz K."/>
            <person name="Gong X."/>
            <person name="Baker B.J."/>
            <person name="Banfield J.F."/>
        </authorList>
    </citation>
    <scope>NUCLEOTIDE SEQUENCE</scope>
    <source>
        <strain evidence="2">RIFCSPHIGHO2_01_FULL_GW2011_AR10_43_9</strain>
    </source>
</reference>
<gene>
    <name evidence="1" type="ORF">HA237_02570</name>
    <name evidence="2" type="ORF">J4224_02455</name>
</gene>
<dbReference type="EMBL" id="DUFG01000014">
    <property type="protein sequence ID" value="HIH08232.1"/>
    <property type="molecule type" value="Genomic_DNA"/>
</dbReference>
<protein>
    <submittedName>
        <fullName evidence="1">Uncharacterized protein</fullName>
    </submittedName>
</protein>
<reference evidence="3" key="1">
    <citation type="journal article" date="2020" name="bioRxiv">
        <title>A rank-normalized archaeal taxonomy based on genome phylogeny resolves widespread incomplete and uneven classifications.</title>
        <authorList>
            <person name="Rinke C."/>
            <person name="Chuvochina M."/>
            <person name="Mussig A.J."/>
            <person name="Chaumeil P.-A."/>
            <person name="Waite D.W."/>
            <person name="Whitman W.B."/>
            <person name="Parks D.H."/>
            <person name="Hugenholtz P."/>
        </authorList>
    </citation>
    <scope>NUCLEOTIDE SEQUENCE [LARGE SCALE GENOMIC DNA]</scope>
</reference>
<evidence type="ECO:0000313" key="1">
    <source>
        <dbReference type="EMBL" id="HIH08232.1"/>
    </source>
</evidence>
<reference evidence="2" key="2">
    <citation type="submission" date="2021-03" db="EMBL/GenBank/DDBJ databases">
        <authorList>
            <person name="Jaffe A."/>
        </authorList>
    </citation>
    <scope>NUCLEOTIDE SEQUENCE</scope>
    <source>
        <strain evidence="2">RIFCSPHIGHO2_01_FULL_GW2011_AR10_43_9</strain>
    </source>
</reference>
<evidence type="ECO:0000313" key="3">
    <source>
        <dbReference type="Proteomes" id="UP000577419"/>
    </source>
</evidence>
<proteinExistence type="predicted"/>
<name>A0A7J4IS02_9ARCH</name>